<dbReference type="Pfam" id="PF13639">
    <property type="entry name" value="zf-RING_2"/>
    <property type="match status" value="1"/>
</dbReference>
<sequence>KIKIIILDKVYEGTTIVEKNDTLSSILIKFFNNNNILSNDPNNYKYFIDGQEKEVDQETKVSNVKKEVRSEFYIPNDKVLIKSETDDIFWLVDENSICKQSYLCHNGINLLGHSFSEFINKNTGRIINVDIDTKEGVGGEKEEKKMQIHVKNLIGRSITLPICKSDDIFFVKLLIQKKEGLPPDQQKLVFAGHRLDDFKTLEDYNIYPEATLHIVLRLRGGGGGGDFMDITQKDKRVEKDFAKTGPKWRKAKSGLGLMGLCENEQCEAFNQCVLYNHGLREFDIDDINLAKCSECESKIIPRSMTLNNCSWRFEGIKAENPETLIKTEWEIVGNKVIYYDQDLTGSCKWLSLRIEITKVVRENYVYEKNKKSLTDLFQNGFVSPDKIFCPICLESNKNNNNMHKLDCNHIFHTVCISRWSEKSKTCPICRMEIK</sequence>
<keyword evidence="1" id="KW-0479">Metal-binding</keyword>
<dbReference type="GO" id="GO:0008270">
    <property type="term" value="F:zinc ion binding"/>
    <property type="evidence" value="ECO:0007669"/>
    <property type="project" value="UniProtKB-KW"/>
</dbReference>
<dbReference type="PRINTS" id="PR00348">
    <property type="entry name" value="UBIQUITIN"/>
</dbReference>
<name>A0A3G4ZQ93_9VIRU</name>
<dbReference type="InterPro" id="IPR050158">
    <property type="entry name" value="Ubiquitin_ubiquitin-like"/>
</dbReference>
<evidence type="ECO:0000313" key="4">
    <source>
        <dbReference type="EMBL" id="AYV77055.1"/>
    </source>
</evidence>
<feature type="domain" description="RING-type" evidence="3">
    <location>
        <begin position="389"/>
        <end position="430"/>
    </location>
</feature>
<accession>A0A3G4ZQ93</accession>
<dbReference type="FunFam" id="3.10.20.90:FF:000379">
    <property type="entry name" value="Ubiquitin/ribosomal protein CEP52"/>
    <property type="match status" value="1"/>
</dbReference>
<dbReference type="InterPro" id="IPR019956">
    <property type="entry name" value="Ubiquitin_dom"/>
</dbReference>
<dbReference type="PROSITE" id="PS00299">
    <property type="entry name" value="UBIQUITIN_1"/>
    <property type="match status" value="1"/>
</dbReference>
<dbReference type="EMBL" id="MK072007">
    <property type="protein sequence ID" value="AYV77055.1"/>
    <property type="molecule type" value="Genomic_DNA"/>
</dbReference>
<dbReference type="SMART" id="SM00213">
    <property type="entry name" value="UBQ"/>
    <property type="match status" value="1"/>
</dbReference>
<dbReference type="PROSITE" id="PS50089">
    <property type="entry name" value="ZF_RING_2"/>
    <property type="match status" value="1"/>
</dbReference>
<dbReference type="Pfam" id="PF00240">
    <property type="entry name" value="ubiquitin"/>
    <property type="match status" value="1"/>
</dbReference>
<evidence type="ECO:0000259" key="3">
    <source>
        <dbReference type="PROSITE" id="PS50089"/>
    </source>
</evidence>
<dbReference type="InterPro" id="IPR000626">
    <property type="entry name" value="Ubiquitin-like_dom"/>
</dbReference>
<keyword evidence="1" id="KW-0863">Zinc-finger</keyword>
<dbReference type="InterPro" id="IPR019954">
    <property type="entry name" value="Ubiquitin_CS"/>
</dbReference>
<organism evidence="4">
    <name type="scientific">Barrevirus sp</name>
    <dbReference type="NCBI Taxonomy" id="2487763"/>
    <lineage>
        <taxon>Viruses</taxon>
        <taxon>Varidnaviria</taxon>
        <taxon>Bamfordvirae</taxon>
        <taxon>Nucleocytoviricota</taxon>
        <taxon>Megaviricetes</taxon>
        <taxon>Imitervirales</taxon>
        <taxon>Mimiviridae</taxon>
        <taxon>Klosneuvirinae</taxon>
    </lineage>
</organism>
<feature type="domain" description="Ubiquitin-like" evidence="2">
    <location>
        <begin position="146"/>
        <end position="221"/>
    </location>
</feature>
<proteinExistence type="predicted"/>
<evidence type="ECO:0000259" key="2">
    <source>
        <dbReference type="PROSITE" id="PS50053"/>
    </source>
</evidence>
<dbReference type="PANTHER" id="PTHR10666">
    <property type="entry name" value="UBIQUITIN"/>
    <property type="match status" value="1"/>
</dbReference>
<dbReference type="SMART" id="SM00184">
    <property type="entry name" value="RING"/>
    <property type="match status" value="1"/>
</dbReference>
<feature type="non-terminal residue" evidence="4">
    <location>
        <position position="1"/>
    </location>
</feature>
<dbReference type="PROSITE" id="PS50053">
    <property type="entry name" value="UBIQUITIN_2"/>
    <property type="match status" value="1"/>
</dbReference>
<reference evidence="4" key="1">
    <citation type="submission" date="2018-10" db="EMBL/GenBank/DDBJ databases">
        <title>Hidden diversity of soil giant viruses.</title>
        <authorList>
            <person name="Schulz F."/>
            <person name="Alteio L."/>
            <person name="Goudeau D."/>
            <person name="Ryan E.M."/>
            <person name="Malmstrom R.R."/>
            <person name="Blanchard J."/>
            <person name="Woyke T."/>
        </authorList>
    </citation>
    <scope>NUCLEOTIDE SEQUENCE</scope>
    <source>
        <strain evidence="4">BAV1</strain>
    </source>
</reference>
<keyword evidence="1" id="KW-0862">Zinc</keyword>
<dbReference type="Gene3D" id="3.30.40.10">
    <property type="entry name" value="Zinc/RING finger domain, C3HC4 (zinc finger)"/>
    <property type="match status" value="1"/>
</dbReference>
<dbReference type="Gene3D" id="3.10.20.90">
    <property type="entry name" value="Phosphatidylinositol 3-kinase Catalytic Subunit, Chain A, domain 1"/>
    <property type="match status" value="1"/>
</dbReference>
<evidence type="ECO:0000256" key="1">
    <source>
        <dbReference type="PROSITE-ProRule" id="PRU00175"/>
    </source>
</evidence>
<dbReference type="InterPro" id="IPR029071">
    <property type="entry name" value="Ubiquitin-like_domsf"/>
</dbReference>
<dbReference type="InterPro" id="IPR001841">
    <property type="entry name" value="Znf_RING"/>
</dbReference>
<dbReference type="SUPFAM" id="SSF57850">
    <property type="entry name" value="RING/U-box"/>
    <property type="match status" value="1"/>
</dbReference>
<dbReference type="SUPFAM" id="SSF54236">
    <property type="entry name" value="Ubiquitin-like"/>
    <property type="match status" value="1"/>
</dbReference>
<protein>
    <submittedName>
        <fullName evidence="4">Ring and ubiquitin domain protein</fullName>
    </submittedName>
</protein>
<dbReference type="InterPro" id="IPR013083">
    <property type="entry name" value="Znf_RING/FYVE/PHD"/>
</dbReference>
<gene>
    <name evidence="4" type="ORF">Barrevirus10_1</name>
</gene>